<reference evidence="1 2" key="1">
    <citation type="journal article" date="2010" name="Nat. Commun.">
        <title>The complete sequence of the smallest known nuclear genome from the microsporidian Encephalitozoon intestinalis.</title>
        <authorList>
            <person name="Corradi N."/>
            <person name="Pombert J.-F."/>
            <person name="Farinelli L."/>
            <person name="Didier E.S."/>
            <person name="Keeling P.J."/>
        </authorList>
    </citation>
    <scope>NUCLEOTIDE SEQUENCE [LARGE SCALE GENOMIC DNA]</scope>
    <source>
        <strain evidence="1 2">ATCC 50506</strain>
    </source>
</reference>
<dbReference type="Proteomes" id="UP000002313">
    <property type="component" value="Chromosome VI"/>
</dbReference>
<protein>
    <submittedName>
        <fullName evidence="1">Uncharacterized protein</fullName>
    </submittedName>
</protein>
<dbReference type="KEGG" id="ein:Eint_061365"/>
<evidence type="ECO:0000313" key="2">
    <source>
        <dbReference type="Proteomes" id="UP000002313"/>
    </source>
</evidence>
<dbReference type="EMBL" id="CP001947">
    <property type="protein sequence ID" value="AHL30121.1"/>
    <property type="molecule type" value="Genomic_DNA"/>
</dbReference>
<dbReference type="VEuPathDB" id="MicrosporidiaDB:Eint_061365"/>
<dbReference type="HOGENOM" id="CLU_2687824_0_0_1"/>
<dbReference type="RefSeq" id="XP_009161866.1">
    <property type="nucleotide sequence ID" value="XM_009163602.1"/>
</dbReference>
<name>W8PGR6_ENCIT</name>
<reference evidence="1 2" key="2">
    <citation type="journal article" date="2012" name="Proc. Natl. Acad. Sci. U.S.A.">
        <title>Gain and loss of multiple functionally related, horizontally transferred genes in the reduced genomes of two microsporidian parasites.</title>
        <authorList>
            <person name="Pombert J.-F."/>
            <person name="Selman M."/>
            <person name="Burki F."/>
            <person name="Bardell F.T."/>
            <person name="Farinelli L."/>
            <person name="Solter L.F."/>
            <person name="Whitman D.W."/>
            <person name="Weiss L.M."/>
            <person name="Corradi N."/>
            <person name="Keeling P.J."/>
        </authorList>
    </citation>
    <scope>NUCLEOTIDE SEQUENCE [LARGE SCALE GENOMIC DNA]</scope>
    <source>
        <strain evidence="1 2">ATCC 50506</strain>
    </source>
</reference>
<accession>W8PGR6</accession>
<keyword evidence="2" id="KW-1185">Reference proteome</keyword>
<evidence type="ECO:0000313" key="1">
    <source>
        <dbReference type="EMBL" id="AHL30121.1"/>
    </source>
</evidence>
<dbReference type="GeneID" id="20314055"/>
<gene>
    <name evidence="1" type="ORF">Eint_061365</name>
</gene>
<proteinExistence type="predicted"/>
<dbReference type="AlphaFoldDB" id="W8PGR6"/>
<sequence>MKASGSLEVPRILQNKLEKNLFSLRIDKTKDKGSPSTGFLPENFSACMSTTEINRPPIPMKDGNLLVGSLPKMS</sequence>
<organism evidence="1 2">
    <name type="scientific">Encephalitozoon intestinalis (strain ATCC 50506)</name>
    <name type="common">Microsporidian parasite</name>
    <name type="synonym">Septata intestinalis</name>
    <dbReference type="NCBI Taxonomy" id="876142"/>
    <lineage>
        <taxon>Eukaryota</taxon>
        <taxon>Fungi</taxon>
        <taxon>Fungi incertae sedis</taxon>
        <taxon>Microsporidia</taxon>
        <taxon>Unikaryonidae</taxon>
        <taxon>Encephalitozoon</taxon>
    </lineage>
</organism>